<dbReference type="GO" id="GO:0005634">
    <property type="term" value="C:nucleus"/>
    <property type="evidence" value="ECO:0007669"/>
    <property type="project" value="UniProtKB-ARBA"/>
</dbReference>
<dbReference type="GO" id="GO:0003723">
    <property type="term" value="F:RNA binding"/>
    <property type="evidence" value="ECO:0007669"/>
    <property type="project" value="UniProtKB-KW"/>
</dbReference>
<dbReference type="PANTHER" id="PTHR37984:SF5">
    <property type="entry name" value="PROTEIN NYNRIN-LIKE"/>
    <property type="match status" value="1"/>
</dbReference>
<keyword evidence="3" id="KW-1185">Reference proteome</keyword>
<dbReference type="RefSeq" id="XP_030987938.1">
    <property type="nucleotide sequence ID" value="XM_031120095.1"/>
</dbReference>
<evidence type="ECO:0000313" key="4">
    <source>
        <dbReference type="RefSeq" id="XP_030987938.1"/>
    </source>
</evidence>
<sequence>MDRYIANCFYRLAKIPKNKTPGLLQPLPVPDRQWSTVVVDFKSMPKSKSGNNNLFAVPCIRTATVKDTAIIYYEGLYRIYGLPTKVISDKGPQFVSDLIDKMSKILQIKWKLSTAGHSQTAGQIKIINAYID</sequence>
<dbReference type="InterPro" id="IPR001584">
    <property type="entry name" value="Integrase_cat-core"/>
</dbReference>
<name>A0A6P8BKW0_PYRGI</name>
<evidence type="ECO:0000313" key="3">
    <source>
        <dbReference type="Proteomes" id="UP000515153"/>
    </source>
</evidence>
<dbReference type="GeneID" id="41955009"/>
<gene>
    <name evidence="4" type="ORF">PgNI_00009</name>
</gene>
<dbReference type="InterPro" id="IPR036397">
    <property type="entry name" value="RNaseH_sf"/>
</dbReference>
<protein>
    <recommendedName>
        <fullName evidence="2">Integrase catalytic domain-containing protein</fullName>
    </recommendedName>
</protein>
<organism evidence="3 4">
    <name type="scientific">Pyricularia grisea</name>
    <name type="common">Crabgrass-specific blast fungus</name>
    <name type="synonym">Magnaporthe grisea</name>
    <dbReference type="NCBI Taxonomy" id="148305"/>
    <lineage>
        <taxon>Eukaryota</taxon>
        <taxon>Fungi</taxon>
        <taxon>Dikarya</taxon>
        <taxon>Ascomycota</taxon>
        <taxon>Pezizomycotina</taxon>
        <taxon>Sordariomycetes</taxon>
        <taxon>Sordariomycetidae</taxon>
        <taxon>Magnaporthales</taxon>
        <taxon>Pyriculariaceae</taxon>
        <taxon>Pyricularia</taxon>
    </lineage>
</organism>
<dbReference type="Gene3D" id="3.30.420.10">
    <property type="entry name" value="Ribonuclease H-like superfamily/Ribonuclease H"/>
    <property type="match status" value="1"/>
</dbReference>
<dbReference type="InterPro" id="IPR012337">
    <property type="entry name" value="RNaseH-like_sf"/>
</dbReference>
<reference evidence="4" key="3">
    <citation type="submission" date="2025-08" db="UniProtKB">
        <authorList>
            <consortium name="RefSeq"/>
        </authorList>
    </citation>
    <scope>IDENTIFICATION</scope>
    <source>
        <strain evidence="4">NI907</strain>
    </source>
</reference>
<accession>A0A6P8BKW0</accession>
<evidence type="ECO:0000259" key="2">
    <source>
        <dbReference type="PROSITE" id="PS50994"/>
    </source>
</evidence>
<dbReference type="KEGG" id="pgri:PgNI_00009"/>
<dbReference type="Proteomes" id="UP000515153">
    <property type="component" value="Unplaced"/>
</dbReference>
<dbReference type="PANTHER" id="PTHR37984">
    <property type="entry name" value="PROTEIN CBG26694"/>
    <property type="match status" value="1"/>
</dbReference>
<proteinExistence type="predicted"/>
<dbReference type="GO" id="GO:0015074">
    <property type="term" value="P:DNA integration"/>
    <property type="evidence" value="ECO:0007669"/>
    <property type="project" value="InterPro"/>
</dbReference>
<dbReference type="SUPFAM" id="SSF53098">
    <property type="entry name" value="Ribonuclease H-like"/>
    <property type="match status" value="1"/>
</dbReference>
<reference evidence="4" key="2">
    <citation type="submission" date="2019-10" db="EMBL/GenBank/DDBJ databases">
        <authorList>
            <consortium name="NCBI Genome Project"/>
        </authorList>
    </citation>
    <scope>NUCLEOTIDE SEQUENCE</scope>
    <source>
        <strain evidence="4">NI907</strain>
    </source>
</reference>
<reference evidence="4" key="1">
    <citation type="journal article" date="2019" name="Mol. Biol. Evol.">
        <title>Blast fungal genomes show frequent chromosomal changes, gene gains and losses, and effector gene turnover.</title>
        <authorList>
            <person name="Gomez Luciano L.B."/>
            <person name="Jason Tsai I."/>
            <person name="Chuma I."/>
            <person name="Tosa Y."/>
            <person name="Chen Y.H."/>
            <person name="Li J.Y."/>
            <person name="Li M.Y."/>
            <person name="Jade Lu M.Y."/>
            <person name="Nakayashiki H."/>
            <person name="Li W.H."/>
        </authorList>
    </citation>
    <scope>NUCLEOTIDE SEQUENCE</scope>
    <source>
        <strain evidence="4">NI907</strain>
    </source>
</reference>
<feature type="domain" description="Integrase catalytic" evidence="2">
    <location>
        <begin position="60"/>
        <end position="132"/>
    </location>
</feature>
<evidence type="ECO:0000256" key="1">
    <source>
        <dbReference type="ARBA" id="ARBA00022884"/>
    </source>
</evidence>
<keyword evidence="1" id="KW-0694">RNA-binding</keyword>
<dbReference type="InterPro" id="IPR050951">
    <property type="entry name" value="Retrovirus_Pol_polyprotein"/>
</dbReference>
<dbReference type="PROSITE" id="PS50994">
    <property type="entry name" value="INTEGRASE"/>
    <property type="match status" value="1"/>
</dbReference>
<dbReference type="AlphaFoldDB" id="A0A6P8BKW0"/>